<evidence type="ECO:0000313" key="2">
    <source>
        <dbReference type="EMBL" id="KOO33983.1"/>
    </source>
</evidence>
<protein>
    <submittedName>
        <fullName evidence="2">Uncharacterized protein</fullName>
    </submittedName>
</protein>
<organism evidence="2 3">
    <name type="scientific">Chrysochromulina tobinii</name>
    <dbReference type="NCBI Taxonomy" id="1460289"/>
    <lineage>
        <taxon>Eukaryota</taxon>
        <taxon>Haptista</taxon>
        <taxon>Haptophyta</taxon>
        <taxon>Prymnesiophyceae</taxon>
        <taxon>Prymnesiales</taxon>
        <taxon>Chrysochromulinaceae</taxon>
        <taxon>Chrysochromulina</taxon>
    </lineage>
</organism>
<evidence type="ECO:0000256" key="1">
    <source>
        <dbReference type="SAM" id="MobiDB-lite"/>
    </source>
</evidence>
<name>A0A0M0K6I3_9EUKA</name>
<evidence type="ECO:0000313" key="3">
    <source>
        <dbReference type="Proteomes" id="UP000037460"/>
    </source>
</evidence>
<gene>
    <name evidence="2" type="ORF">Ctob_012981</name>
</gene>
<feature type="non-terminal residue" evidence="2">
    <location>
        <position position="1"/>
    </location>
</feature>
<feature type="region of interest" description="Disordered" evidence="1">
    <location>
        <begin position="173"/>
        <end position="204"/>
    </location>
</feature>
<proteinExistence type="predicted"/>
<dbReference type="AlphaFoldDB" id="A0A0M0K6I3"/>
<dbReference type="EMBL" id="JWZX01001361">
    <property type="protein sequence ID" value="KOO33983.1"/>
    <property type="molecule type" value="Genomic_DNA"/>
</dbReference>
<dbReference type="Proteomes" id="UP000037460">
    <property type="component" value="Unassembled WGS sequence"/>
</dbReference>
<accession>A0A0M0K6I3</accession>
<keyword evidence="3" id="KW-1185">Reference proteome</keyword>
<comment type="caution">
    <text evidence="2">The sequence shown here is derived from an EMBL/GenBank/DDBJ whole genome shotgun (WGS) entry which is preliminary data.</text>
</comment>
<reference evidence="3" key="1">
    <citation type="journal article" date="2015" name="PLoS Genet.">
        <title>Genome Sequence and Transcriptome Analyses of Chrysochromulina tobin: Metabolic Tools for Enhanced Algal Fitness in the Prominent Order Prymnesiales (Haptophyceae).</title>
        <authorList>
            <person name="Hovde B.T."/>
            <person name="Deodato C.R."/>
            <person name="Hunsperger H.M."/>
            <person name="Ryken S.A."/>
            <person name="Yost W."/>
            <person name="Jha R.K."/>
            <person name="Patterson J."/>
            <person name="Monnat R.J. Jr."/>
            <person name="Barlow S.B."/>
            <person name="Starkenburg S.R."/>
            <person name="Cattolico R.A."/>
        </authorList>
    </citation>
    <scope>NUCLEOTIDE SEQUENCE</scope>
    <source>
        <strain evidence="3">CCMP291</strain>
    </source>
</reference>
<feature type="compositionally biased region" description="Basic and acidic residues" evidence="1">
    <location>
        <begin position="190"/>
        <end position="204"/>
    </location>
</feature>
<sequence length="204" mass="22832">IDVHISRFRLRQGRALRIQTALRRFTAVRFLARCRLAAIKVQSAARRKFAWQKMRKRRKAAAIIGRMAKGVKPRRQAQLRRKAATVIGRVARGRVTRLMILRMRSMVVAAPSLPRMGSMASFGSLKAIGSVKALGSLKSFRERRSSTVGSFFGTQHTITAPATGSFTATTKSASQFHQRPMSRANTVPVRGERRQDRSRACIIS</sequence>